<dbReference type="AlphaFoldDB" id="A0A3P8MEP6"/>
<name>A0A3P8MEP6_9BACT</name>
<evidence type="ECO:0000313" key="4">
    <source>
        <dbReference type="Proteomes" id="UP001058569"/>
    </source>
</evidence>
<accession>A0A3P8MEP6</accession>
<sequence>MKEWEFTIYLNKNNISKKVASDIVSRLKRIETSIKNCDIDDEYNKDKCNCLLKLFENRGNNKKIKKEIREKFPIGTIGMNTFKYAIKKYVMFKIEIENQ</sequence>
<evidence type="ECO:0000313" key="2">
    <source>
        <dbReference type="EMBL" id="VDR42086.1"/>
    </source>
</evidence>
<dbReference type="RefSeq" id="WP_126118311.1">
    <property type="nucleotide sequence ID" value="NZ_CP101806.1"/>
</dbReference>
<proteinExistence type="predicted"/>
<dbReference type="EMBL" id="CP101806">
    <property type="protein sequence ID" value="UUD35098.1"/>
    <property type="molecule type" value="Genomic_DNA"/>
</dbReference>
<dbReference type="OrthoDB" id="2084067at2"/>
<dbReference type="Proteomes" id="UP000280036">
    <property type="component" value="Unassembled WGS sequence"/>
</dbReference>
<gene>
    <name evidence="2" type="ORF">NCTC10126_00582</name>
    <name evidence="1" type="ORF">NPA07_04820</name>
</gene>
<reference evidence="2 3" key="1">
    <citation type="submission" date="2018-12" db="EMBL/GenBank/DDBJ databases">
        <authorList>
            <consortium name="Pathogen Informatics"/>
        </authorList>
    </citation>
    <scope>NUCLEOTIDE SEQUENCE [LARGE SCALE GENOMIC DNA]</scope>
    <source>
        <strain evidence="2 3">NCTC10126</strain>
    </source>
</reference>
<reference evidence="1" key="2">
    <citation type="submission" date="2022-07" db="EMBL/GenBank/DDBJ databases">
        <title>Complete genome of Mycoplasma caviae type strain G122.</title>
        <authorList>
            <person name="Spergser J."/>
        </authorList>
    </citation>
    <scope>NUCLEOTIDE SEQUENCE</scope>
    <source>
        <strain evidence="1">G122</strain>
    </source>
</reference>
<dbReference type="Proteomes" id="UP001058569">
    <property type="component" value="Chromosome"/>
</dbReference>
<dbReference type="EMBL" id="UZVY01000001">
    <property type="protein sequence ID" value="VDR42086.1"/>
    <property type="molecule type" value="Genomic_DNA"/>
</dbReference>
<protein>
    <submittedName>
        <fullName evidence="2">Uncharacterized protein</fullName>
    </submittedName>
</protein>
<evidence type="ECO:0000313" key="1">
    <source>
        <dbReference type="EMBL" id="UUD35098.1"/>
    </source>
</evidence>
<evidence type="ECO:0000313" key="3">
    <source>
        <dbReference type="Proteomes" id="UP000280036"/>
    </source>
</evidence>
<organism evidence="2 3">
    <name type="scientific">Mycoplasmopsis caviae</name>
    <dbReference type="NCBI Taxonomy" id="55603"/>
    <lineage>
        <taxon>Bacteria</taxon>
        <taxon>Bacillati</taxon>
        <taxon>Mycoplasmatota</taxon>
        <taxon>Mycoplasmoidales</taxon>
        <taxon>Metamycoplasmataceae</taxon>
        <taxon>Mycoplasmopsis</taxon>
    </lineage>
</organism>
<keyword evidence="4" id="KW-1185">Reference proteome</keyword>